<feature type="domain" description="Retroviral nucleocapsid Gag protein p24 C-terminal" evidence="2">
    <location>
        <begin position="93"/>
        <end position="161"/>
    </location>
</feature>
<dbReference type="PANTHER" id="PTHR40389:SF3">
    <property type="entry name" value="IGE-BINDING PROTEIN"/>
    <property type="match status" value="1"/>
</dbReference>
<dbReference type="Proteomes" id="UP000269221">
    <property type="component" value="Unassembled WGS sequence"/>
</dbReference>
<dbReference type="InterPro" id="IPR045345">
    <property type="entry name" value="Gag_p24_C"/>
</dbReference>
<accession>A0A3M0K1K9</accession>
<dbReference type="PANTHER" id="PTHR40389">
    <property type="entry name" value="ENDOGENOUS RETROVIRUS GROUP K MEMBER 24 GAG POLYPROTEIN-RELATED"/>
    <property type="match status" value="1"/>
</dbReference>
<dbReference type="EMBL" id="QRBI01000120">
    <property type="protein sequence ID" value="RMC07016.1"/>
    <property type="molecule type" value="Genomic_DNA"/>
</dbReference>
<dbReference type="Gene3D" id="2.30.30.10">
    <property type="entry name" value="Integrase, C-terminal domain superfamily, retroviral"/>
    <property type="match status" value="1"/>
</dbReference>
<sequence length="342" mass="38504">MSLWHRRVIRKGLQQAEQDLRIKTVIFPPGAREPDSYFCHWRPSSLMGKTTTGALIWGLKPQKVPKKMEEPLGEHVAEESHTATQPDKSFQPYSKIEQPPSEPLVTFVERLTRAIGLQVKNKGTQEQVLEEMALADADEQCKAAILSLSTESAPTLHDMLQVCARKIPFIKAHQNHSSRVKPPQKAAADTMLPMARPLPKRRTTCLLCNQAGHWASQCTLKKPFLDFWDNGGGRSQRSKGNFSKKLENVNVKLNNPALTSSAFQQKSPDMIVKVPVTRETKSPHDQVTWGHGYAYVSTPPDLKWVPAEWVKPFIPKTAKPPAEGPQVASAAWRRRKHRTFSF</sequence>
<evidence type="ECO:0000313" key="3">
    <source>
        <dbReference type="EMBL" id="RMC07016.1"/>
    </source>
</evidence>
<comment type="caution">
    <text evidence="3">The sequence shown here is derived from an EMBL/GenBank/DDBJ whole genome shotgun (WGS) entry which is preliminary data.</text>
</comment>
<feature type="compositionally biased region" description="Basic and acidic residues" evidence="1">
    <location>
        <begin position="72"/>
        <end position="81"/>
    </location>
</feature>
<proteinExistence type="predicted"/>
<dbReference type="InterPro" id="IPR036875">
    <property type="entry name" value="Znf_CCHC_sf"/>
</dbReference>
<dbReference type="Pfam" id="PF19317">
    <property type="entry name" value="Gag_p24_C"/>
    <property type="match status" value="1"/>
</dbReference>
<organism evidence="3 4">
    <name type="scientific">Hirundo rustica rustica</name>
    <dbReference type="NCBI Taxonomy" id="333673"/>
    <lineage>
        <taxon>Eukaryota</taxon>
        <taxon>Metazoa</taxon>
        <taxon>Chordata</taxon>
        <taxon>Craniata</taxon>
        <taxon>Vertebrata</taxon>
        <taxon>Euteleostomi</taxon>
        <taxon>Archelosauria</taxon>
        <taxon>Archosauria</taxon>
        <taxon>Dinosauria</taxon>
        <taxon>Saurischia</taxon>
        <taxon>Theropoda</taxon>
        <taxon>Coelurosauria</taxon>
        <taxon>Aves</taxon>
        <taxon>Neognathae</taxon>
        <taxon>Neoaves</taxon>
        <taxon>Telluraves</taxon>
        <taxon>Australaves</taxon>
        <taxon>Passeriformes</taxon>
        <taxon>Sylvioidea</taxon>
        <taxon>Hirundinidae</taxon>
        <taxon>Hirundo</taxon>
    </lineage>
</organism>
<dbReference type="InterPro" id="IPR008916">
    <property type="entry name" value="Retrov_capsid_C"/>
</dbReference>
<evidence type="ECO:0000256" key="1">
    <source>
        <dbReference type="SAM" id="MobiDB-lite"/>
    </source>
</evidence>
<dbReference type="SUPFAM" id="SSF57756">
    <property type="entry name" value="Retrovirus zinc finger-like domains"/>
    <property type="match status" value="1"/>
</dbReference>
<dbReference type="OrthoDB" id="10046159at2759"/>
<dbReference type="GO" id="GO:0003676">
    <property type="term" value="F:nucleic acid binding"/>
    <property type="evidence" value="ECO:0007669"/>
    <property type="project" value="InterPro"/>
</dbReference>
<dbReference type="SUPFAM" id="SSF47353">
    <property type="entry name" value="Retrovirus capsid dimerization domain-like"/>
    <property type="match status" value="1"/>
</dbReference>
<keyword evidence="4" id="KW-1185">Reference proteome</keyword>
<dbReference type="GO" id="GO:0008270">
    <property type="term" value="F:zinc ion binding"/>
    <property type="evidence" value="ECO:0007669"/>
    <property type="project" value="InterPro"/>
</dbReference>
<gene>
    <name evidence="3" type="ORF">DUI87_16469</name>
</gene>
<feature type="compositionally biased region" description="Polar residues" evidence="1">
    <location>
        <begin position="82"/>
        <end position="92"/>
    </location>
</feature>
<dbReference type="InterPro" id="IPR036862">
    <property type="entry name" value="Integrase_C_dom_sf_retrovir"/>
</dbReference>
<protein>
    <recommendedName>
        <fullName evidence="2">Retroviral nucleocapsid Gag protein p24 C-terminal domain-containing protein</fullName>
    </recommendedName>
</protein>
<feature type="region of interest" description="Disordered" evidence="1">
    <location>
        <begin position="72"/>
        <end position="98"/>
    </location>
</feature>
<dbReference type="SUPFAM" id="SSF50122">
    <property type="entry name" value="DNA-binding domain of retroviral integrase"/>
    <property type="match status" value="1"/>
</dbReference>
<name>A0A3M0K1K9_HIRRU</name>
<reference evidence="3 4" key="1">
    <citation type="submission" date="2018-07" db="EMBL/GenBank/DDBJ databases">
        <title>A high quality draft genome assembly of the barn swallow (H. rustica rustica).</title>
        <authorList>
            <person name="Formenti G."/>
            <person name="Chiara M."/>
            <person name="Poveda L."/>
            <person name="Francoijs K.-J."/>
            <person name="Bonisoli-Alquati A."/>
            <person name="Canova L."/>
            <person name="Gianfranceschi L."/>
            <person name="Horner D.S."/>
            <person name="Saino N."/>
        </authorList>
    </citation>
    <scope>NUCLEOTIDE SEQUENCE [LARGE SCALE GENOMIC DNA]</scope>
    <source>
        <strain evidence="3">Chelidonia</strain>
        <tissue evidence="3">Blood</tissue>
    </source>
</reference>
<dbReference type="InterPro" id="IPR050195">
    <property type="entry name" value="Primate_lentivir_Gag_pol-like"/>
</dbReference>
<evidence type="ECO:0000259" key="2">
    <source>
        <dbReference type="Pfam" id="PF19317"/>
    </source>
</evidence>
<dbReference type="AlphaFoldDB" id="A0A3M0K1K9"/>
<dbReference type="Gene3D" id="1.10.1200.30">
    <property type="match status" value="1"/>
</dbReference>
<evidence type="ECO:0000313" key="4">
    <source>
        <dbReference type="Proteomes" id="UP000269221"/>
    </source>
</evidence>